<name>A0A3N1ZSQ8_9ACTN</name>
<dbReference type="PROSITE" id="PS51257">
    <property type="entry name" value="PROKAR_LIPOPROTEIN"/>
    <property type="match status" value="1"/>
</dbReference>
<reference evidence="5 6" key="1">
    <citation type="submission" date="2018-11" db="EMBL/GenBank/DDBJ databases">
        <title>Sequencing the genomes of 1000 actinobacteria strains.</title>
        <authorList>
            <person name="Klenk H.-P."/>
        </authorList>
    </citation>
    <scope>NUCLEOTIDE SEQUENCE [LARGE SCALE GENOMIC DNA]</scope>
    <source>
        <strain evidence="5 6">DSM 10546</strain>
    </source>
</reference>
<dbReference type="PROSITE" id="PS51318">
    <property type="entry name" value="TAT"/>
    <property type="match status" value="1"/>
</dbReference>
<dbReference type="EMBL" id="RKHG01000001">
    <property type="protein sequence ID" value="ROR53142.1"/>
    <property type="molecule type" value="Genomic_DNA"/>
</dbReference>
<gene>
    <name evidence="5" type="ORF">EDD41_0268</name>
</gene>
<keyword evidence="3 4" id="KW-0732">Signal</keyword>
<evidence type="ECO:0000256" key="3">
    <source>
        <dbReference type="ARBA" id="ARBA00022729"/>
    </source>
</evidence>
<dbReference type="CDD" id="cd13585">
    <property type="entry name" value="PBP2_TMBP_like"/>
    <property type="match status" value="1"/>
</dbReference>
<evidence type="ECO:0000313" key="6">
    <source>
        <dbReference type="Proteomes" id="UP000275749"/>
    </source>
</evidence>
<comment type="similarity">
    <text evidence="1">Belongs to the bacterial solute-binding protein 1 family.</text>
</comment>
<dbReference type="Gene3D" id="3.40.190.10">
    <property type="entry name" value="Periplasmic binding protein-like II"/>
    <property type="match status" value="1"/>
</dbReference>
<dbReference type="PANTHER" id="PTHR30061">
    <property type="entry name" value="MALTOSE-BINDING PERIPLASMIC PROTEIN"/>
    <property type="match status" value="1"/>
</dbReference>
<dbReference type="GO" id="GO:0055052">
    <property type="term" value="C:ATP-binding cassette (ABC) transporter complex, substrate-binding subunit-containing"/>
    <property type="evidence" value="ECO:0007669"/>
    <property type="project" value="TreeGrafter"/>
</dbReference>
<keyword evidence="2" id="KW-0813">Transport</keyword>
<sequence>MNLTRRNLITMAGSAVAAGALSACGSNKGGIGEGSSPSASGSAAGNAVSLTQWYHEYGEAGTQDAVKKYAAGYDKASVQVKWNAGDYAKLLSAALLTKNIPDVFESEMGPSIDMIKAGQVADLTDAIGEAKSRFNPELIERMSYEGKIYGIPQVVDMHLLYYRRSLLEKAGLQPPKTFTELVAAANKLKTKDMGGLFVGNDGIGPIPTALLYASGNDWFDEGRTKAGFLDASFYKALTDFRDLFNSGALLQSASKDWFDGSPFANEETAMQWGGLWSMTDIQKTLGDDFGVLPFPAVGDKGKQATMFGAFGACVAAKGANVEAAKEYVKWLWVDQTDHQVDFANNYGTHVPAQGELAPKCTKLAEGAGADAAKILADFGKPASDILWSGAMGDAFNAAVSNIIKKKADPAKELAAVGSRVTAELKRVKG</sequence>
<accession>A0A3N1ZSQ8</accession>
<evidence type="ECO:0000256" key="1">
    <source>
        <dbReference type="ARBA" id="ARBA00008520"/>
    </source>
</evidence>
<feature type="signal peptide" evidence="4">
    <location>
        <begin position="1"/>
        <end position="17"/>
    </location>
</feature>
<proteinExistence type="inferred from homology"/>
<dbReference type="RefSeq" id="WP_123574704.1">
    <property type="nucleotide sequence ID" value="NZ_RKHG01000001.1"/>
</dbReference>
<organism evidence="5 6">
    <name type="scientific">Luteococcus japonicus</name>
    <dbReference type="NCBI Taxonomy" id="33984"/>
    <lineage>
        <taxon>Bacteria</taxon>
        <taxon>Bacillati</taxon>
        <taxon>Actinomycetota</taxon>
        <taxon>Actinomycetes</taxon>
        <taxon>Propionibacteriales</taxon>
        <taxon>Propionibacteriaceae</taxon>
        <taxon>Luteococcus</taxon>
    </lineage>
</organism>
<dbReference type="GO" id="GO:0042956">
    <property type="term" value="P:maltodextrin transmembrane transport"/>
    <property type="evidence" value="ECO:0007669"/>
    <property type="project" value="TreeGrafter"/>
</dbReference>
<evidence type="ECO:0000313" key="5">
    <source>
        <dbReference type="EMBL" id="ROR53142.1"/>
    </source>
</evidence>
<dbReference type="InterPro" id="IPR006311">
    <property type="entry name" value="TAT_signal"/>
</dbReference>
<dbReference type="GO" id="GO:1901982">
    <property type="term" value="F:maltose binding"/>
    <property type="evidence" value="ECO:0007669"/>
    <property type="project" value="TreeGrafter"/>
</dbReference>
<evidence type="ECO:0000256" key="4">
    <source>
        <dbReference type="SAM" id="SignalP"/>
    </source>
</evidence>
<feature type="chain" id="PRO_5018152494" evidence="4">
    <location>
        <begin position="18"/>
        <end position="429"/>
    </location>
</feature>
<dbReference type="SUPFAM" id="SSF53850">
    <property type="entry name" value="Periplasmic binding protein-like II"/>
    <property type="match status" value="1"/>
</dbReference>
<dbReference type="Proteomes" id="UP000275749">
    <property type="component" value="Unassembled WGS sequence"/>
</dbReference>
<dbReference type="GO" id="GO:0015768">
    <property type="term" value="P:maltose transport"/>
    <property type="evidence" value="ECO:0007669"/>
    <property type="project" value="TreeGrafter"/>
</dbReference>
<dbReference type="AlphaFoldDB" id="A0A3N1ZSQ8"/>
<evidence type="ECO:0000256" key="2">
    <source>
        <dbReference type="ARBA" id="ARBA00022448"/>
    </source>
</evidence>
<dbReference type="PANTHER" id="PTHR30061:SF50">
    <property type="entry name" value="MALTOSE_MALTODEXTRIN-BINDING PERIPLASMIC PROTEIN"/>
    <property type="match status" value="1"/>
</dbReference>
<comment type="caution">
    <text evidence="5">The sequence shown here is derived from an EMBL/GenBank/DDBJ whole genome shotgun (WGS) entry which is preliminary data.</text>
</comment>
<protein>
    <submittedName>
        <fullName evidence="5">Carbohydrate ABC transporter substrate-binding protein (CUT1 family)</fullName>
    </submittedName>
</protein>